<evidence type="ECO:0000313" key="3">
    <source>
        <dbReference type="Proteomes" id="UP001241605"/>
    </source>
</evidence>
<organism evidence="2 3">
    <name type="scientific">Tropicibacter oceani</name>
    <dbReference type="NCBI Taxonomy" id="3058420"/>
    <lineage>
        <taxon>Bacteria</taxon>
        <taxon>Pseudomonadati</taxon>
        <taxon>Pseudomonadota</taxon>
        <taxon>Alphaproteobacteria</taxon>
        <taxon>Rhodobacterales</taxon>
        <taxon>Roseobacteraceae</taxon>
        <taxon>Tropicibacter</taxon>
    </lineage>
</organism>
<name>A0ABY8QCV4_9RHOB</name>
<dbReference type="InterPro" id="IPR021848">
    <property type="entry name" value="HODM_asu-like"/>
</dbReference>
<reference evidence="2 3" key="1">
    <citation type="submission" date="2023-05" db="EMBL/GenBank/DDBJ databases">
        <title>YMD87, complete Genome.</title>
        <authorList>
            <person name="Zhang J."/>
            <person name="Xu X."/>
        </authorList>
    </citation>
    <scope>NUCLEOTIDE SEQUENCE [LARGE SCALE GENOMIC DNA]</scope>
    <source>
        <strain evidence="2 3">YMD87</strain>
    </source>
</reference>
<feature type="compositionally biased region" description="Low complexity" evidence="1">
    <location>
        <begin position="243"/>
        <end position="275"/>
    </location>
</feature>
<gene>
    <name evidence="2" type="ORF">QF118_10900</name>
</gene>
<evidence type="ECO:0000313" key="2">
    <source>
        <dbReference type="EMBL" id="WGW02456.1"/>
    </source>
</evidence>
<proteinExistence type="predicted"/>
<dbReference type="RefSeq" id="WP_282299090.1">
    <property type="nucleotide sequence ID" value="NZ_CP124616.1"/>
</dbReference>
<sequence length="281" mass="29983">MILNHSIPYDPLRPRPLPGIAPVGPEGWLSVNEAYAGQLAEKARLLDSGRDKVLWLDPTALPVAQELLDEVLSALPQGFARDGGAVICPDGRRVTPDADDPLASLGQLVQEDFCLLVKEGDEHVLRGALLCFPASWMLAEKAGQALIGIHEPVEPYDDGIARRVQRLFDGVQVGRPLWRFNALWYQDAALFHPRASDDRRPIGDPATAPYMRSERQSLMRLPVSGAVVFSIHTYILPRAALSAGPGSEACAGGSSSEAPGTASSPTEPVSSGGSPSPDPAT</sequence>
<evidence type="ECO:0000256" key="1">
    <source>
        <dbReference type="SAM" id="MobiDB-lite"/>
    </source>
</evidence>
<dbReference type="EMBL" id="CP124616">
    <property type="protein sequence ID" value="WGW02456.1"/>
    <property type="molecule type" value="Genomic_DNA"/>
</dbReference>
<accession>A0ABY8QCV4</accession>
<protein>
    <submittedName>
        <fullName evidence="2">DUF3445 domain-containing protein</fullName>
    </submittedName>
</protein>
<dbReference type="Proteomes" id="UP001241605">
    <property type="component" value="Chromosome"/>
</dbReference>
<feature type="region of interest" description="Disordered" evidence="1">
    <location>
        <begin position="243"/>
        <end position="281"/>
    </location>
</feature>
<keyword evidence="3" id="KW-1185">Reference proteome</keyword>
<dbReference type="Pfam" id="PF11927">
    <property type="entry name" value="HODM_asu-like"/>
    <property type="match status" value="1"/>
</dbReference>